<dbReference type="KEGG" id="dva:DAD186_12240"/>
<organism evidence="21 22">
    <name type="scientific">Dermabacter vaginalis</name>
    <dbReference type="NCBI Taxonomy" id="1630135"/>
    <lineage>
        <taxon>Bacteria</taxon>
        <taxon>Bacillati</taxon>
        <taxon>Actinomycetota</taxon>
        <taxon>Actinomycetes</taxon>
        <taxon>Micrococcales</taxon>
        <taxon>Dermabacteraceae</taxon>
        <taxon>Dermabacter</taxon>
    </lineage>
</organism>
<evidence type="ECO:0000256" key="13">
    <source>
        <dbReference type="ARBA" id="ARBA00022989"/>
    </source>
</evidence>
<evidence type="ECO:0000256" key="18">
    <source>
        <dbReference type="PIRSR" id="PIRSR000007-50"/>
    </source>
</evidence>
<evidence type="ECO:0000256" key="7">
    <source>
        <dbReference type="ARBA" id="ARBA00022660"/>
    </source>
</evidence>
<feature type="binding site" description="axial binding residue" evidence="19">
    <location>
        <position position="163"/>
    </location>
    <ligand>
        <name>heme c</name>
        <dbReference type="ChEBI" id="CHEBI:61717"/>
        <label>2</label>
    </ligand>
    <ligandPart>
        <name>Fe</name>
        <dbReference type="ChEBI" id="CHEBI:18248"/>
    </ligandPart>
</feature>
<feature type="binding site" description="covalent" evidence="18">
    <location>
        <position position="61"/>
    </location>
    <ligand>
        <name>heme c</name>
        <dbReference type="ChEBI" id="CHEBI:61717"/>
        <label>1</label>
    </ligand>
</feature>
<dbReference type="InterPro" id="IPR009152">
    <property type="entry name" value="bc1_cytC-su"/>
</dbReference>
<dbReference type="SUPFAM" id="SSF46626">
    <property type="entry name" value="Cytochrome c"/>
    <property type="match status" value="2"/>
</dbReference>
<dbReference type="Pfam" id="PF00034">
    <property type="entry name" value="Cytochrom_C"/>
    <property type="match status" value="1"/>
</dbReference>
<dbReference type="GO" id="GO:0008121">
    <property type="term" value="F:quinol-cytochrome-c reductase activity"/>
    <property type="evidence" value="ECO:0007669"/>
    <property type="project" value="UniProtKB-UniRule"/>
</dbReference>
<dbReference type="AlphaFoldDB" id="A0A1B0ZII4"/>
<keyword evidence="11 17" id="KW-1278">Translocase</keyword>
<dbReference type="GO" id="GO:0005886">
    <property type="term" value="C:plasma membrane"/>
    <property type="evidence" value="ECO:0007669"/>
    <property type="project" value="UniProtKB-SubCell"/>
</dbReference>
<dbReference type="EC" id="7.1.1.8" evidence="2 17"/>
<evidence type="ECO:0000256" key="9">
    <source>
        <dbReference type="ARBA" id="ARBA00022723"/>
    </source>
</evidence>
<evidence type="ECO:0000256" key="12">
    <source>
        <dbReference type="ARBA" id="ARBA00022982"/>
    </source>
</evidence>
<keyword evidence="5 17" id="KW-1003">Cell membrane</keyword>
<evidence type="ECO:0000259" key="20">
    <source>
        <dbReference type="PROSITE" id="PS51007"/>
    </source>
</evidence>
<keyword evidence="8 17" id="KW-0812">Transmembrane</keyword>
<feature type="domain" description="Cytochrome c" evidence="20">
    <location>
        <begin position="45"/>
        <end position="224"/>
    </location>
</feature>
<keyword evidence="10" id="KW-0677">Repeat</keyword>
<dbReference type="PANTHER" id="PTHR33751">
    <property type="entry name" value="CBB3-TYPE CYTOCHROME C OXIDASE SUBUNIT FIXP"/>
    <property type="match status" value="1"/>
</dbReference>
<dbReference type="InterPro" id="IPR009056">
    <property type="entry name" value="Cyt_c-like_dom"/>
</dbReference>
<dbReference type="GO" id="GO:0020037">
    <property type="term" value="F:heme binding"/>
    <property type="evidence" value="ECO:0007669"/>
    <property type="project" value="UniProtKB-UniRule"/>
</dbReference>
<evidence type="ECO:0000256" key="16">
    <source>
        <dbReference type="ARBA" id="ARBA00029351"/>
    </source>
</evidence>
<accession>A0A1B0ZII4</accession>
<keyword evidence="9 17" id="KW-0479">Metal-binding</keyword>
<dbReference type="PIRSF" id="PIRSF000007">
    <property type="entry name" value="Ubiq_cycred_cyc"/>
    <property type="match status" value="1"/>
</dbReference>
<keyword evidence="15 17" id="KW-0472">Membrane</keyword>
<evidence type="ECO:0000256" key="15">
    <source>
        <dbReference type="ARBA" id="ARBA00023136"/>
    </source>
</evidence>
<dbReference type="PANTHER" id="PTHR33751:SF13">
    <property type="entry name" value="CYTOCHROME BC1 COMPLEX CYTOCHROME C SUBUNIT"/>
    <property type="match status" value="1"/>
</dbReference>
<dbReference type="InterPro" id="IPR050597">
    <property type="entry name" value="Cytochrome_c_Oxidase_Subunit"/>
</dbReference>
<comment type="subcellular location">
    <subcellularLocation>
        <location evidence="1 17">Cell membrane</location>
        <topology evidence="1 17">Multi-pass membrane protein</topology>
    </subcellularLocation>
</comment>
<evidence type="ECO:0000256" key="6">
    <source>
        <dbReference type="ARBA" id="ARBA00022617"/>
    </source>
</evidence>
<comment type="catalytic activity">
    <reaction evidence="16 17">
        <text>a quinol + 2 Fe(III)-[cytochrome c](out) = a quinone + 2 Fe(II)-[cytochrome c](out) + 2 H(+)(out)</text>
        <dbReference type="Rhea" id="RHEA:11484"/>
        <dbReference type="Rhea" id="RHEA-COMP:10350"/>
        <dbReference type="Rhea" id="RHEA-COMP:14399"/>
        <dbReference type="ChEBI" id="CHEBI:15378"/>
        <dbReference type="ChEBI" id="CHEBI:24646"/>
        <dbReference type="ChEBI" id="CHEBI:29033"/>
        <dbReference type="ChEBI" id="CHEBI:29034"/>
        <dbReference type="ChEBI" id="CHEBI:132124"/>
        <dbReference type="EC" id="7.1.1.8"/>
    </reaction>
</comment>
<dbReference type="GO" id="GO:0005506">
    <property type="term" value="F:iron ion binding"/>
    <property type="evidence" value="ECO:0007669"/>
    <property type="project" value="UniProtKB-UniRule"/>
</dbReference>
<feature type="binding site" description="covalent" evidence="18">
    <location>
        <position position="58"/>
    </location>
    <ligand>
        <name>heme c</name>
        <dbReference type="ChEBI" id="CHEBI:61717"/>
        <label>1</label>
    </ligand>
</feature>
<proteinExistence type="predicted"/>
<evidence type="ECO:0000256" key="3">
    <source>
        <dbReference type="ARBA" id="ARBA00017819"/>
    </source>
</evidence>
<name>A0A1B0ZII4_9MICO</name>
<keyword evidence="13 17" id="KW-1133">Transmembrane helix</keyword>
<evidence type="ECO:0000313" key="21">
    <source>
        <dbReference type="EMBL" id="ANP27774.1"/>
    </source>
</evidence>
<dbReference type="InterPro" id="IPR036909">
    <property type="entry name" value="Cyt_c-like_dom_sf"/>
</dbReference>
<feature type="binding site" description="covalent" evidence="18">
    <location>
        <position position="162"/>
    </location>
    <ligand>
        <name>heme c</name>
        <dbReference type="ChEBI" id="CHEBI:61717"/>
        <label>2</label>
    </ligand>
</feature>
<keyword evidence="7 17" id="KW-0679">Respiratory chain</keyword>
<evidence type="ECO:0000256" key="11">
    <source>
        <dbReference type="ARBA" id="ARBA00022967"/>
    </source>
</evidence>
<comment type="PTM">
    <text evidence="18">Binds 2 heme c groups covalently per subunit.</text>
</comment>
<dbReference type="EMBL" id="CP012117">
    <property type="protein sequence ID" value="ANP27774.1"/>
    <property type="molecule type" value="Genomic_DNA"/>
</dbReference>
<keyword evidence="6 17" id="KW-0349">Heme</keyword>
<reference evidence="21 22" key="1">
    <citation type="submission" date="2015-06" db="EMBL/GenBank/DDBJ databases">
        <title>Investigation of pathophysiology for high-risk pregnancy and development of treatment modality based on it.</title>
        <authorList>
            <person name="Kim B.-C."/>
            <person name="Lim S."/>
        </authorList>
    </citation>
    <scope>NUCLEOTIDE SEQUENCE [LARGE SCALE GENOMIC DNA]</scope>
    <source>
        <strain evidence="21 22">AD1-86</strain>
    </source>
</reference>
<dbReference type="PATRIC" id="fig|1630135.4.peg.1225"/>
<sequence length="266" mass="27698">MKALATHRHHPMALLAIILMALIATGGLFAVLSPKDASAEAFSASDVAEGKKLFVSNCATCHGMNGEGRKDGDGNTNGSSLIGVGAAAVDFQVGTGRMPMQESGPQAQRKPVQFTDKQISQLSAYVASLGPGPSIPTEEQLSKEGADVTKGGEIFRINCAMCHSASAAGGALTEGKWAPTLRGVEDKHIYEAMESGPQNMPVFNDNNLSPEDKRDVIAYLNQLEENGSPGGYSLGALGPVTEGLFAWTAILAILLGCAIWLGAKAK</sequence>
<keyword evidence="14 17" id="KW-0408">Iron</keyword>
<feature type="transmembrane region" description="Helical" evidence="17">
    <location>
        <begin position="244"/>
        <end position="263"/>
    </location>
</feature>
<evidence type="ECO:0000256" key="8">
    <source>
        <dbReference type="ARBA" id="ARBA00022692"/>
    </source>
</evidence>
<keyword evidence="12 17" id="KW-0249">Electron transport</keyword>
<evidence type="ECO:0000256" key="5">
    <source>
        <dbReference type="ARBA" id="ARBA00022475"/>
    </source>
</evidence>
<feature type="binding site" description="covalent" evidence="18">
    <location>
        <position position="159"/>
    </location>
    <ligand>
        <name>heme c</name>
        <dbReference type="ChEBI" id="CHEBI:61717"/>
        <label>2</label>
    </ligand>
</feature>
<evidence type="ECO:0000256" key="2">
    <source>
        <dbReference type="ARBA" id="ARBA00012951"/>
    </source>
</evidence>
<dbReference type="STRING" id="1630135.DAD186_12240"/>
<dbReference type="Gene3D" id="1.10.760.10">
    <property type="entry name" value="Cytochrome c-like domain"/>
    <property type="match status" value="2"/>
</dbReference>
<evidence type="ECO:0000256" key="1">
    <source>
        <dbReference type="ARBA" id="ARBA00004651"/>
    </source>
</evidence>
<evidence type="ECO:0000256" key="17">
    <source>
        <dbReference type="PIRNR" id="PIRNR000007"/>
    </source>
</evidence>
<feature type="transmembrane region" description="Helical" evidence="17">
    <location>
        <begin position="12"/>
        <end position="32"/>
    </location>
</feature>
<evidence type="ECO:0000256" key="14">
    <source>
        <dbReference type="ARBA" id="ARBA00023004"/>
    </source>
</evidence>
<evidence type="ECO:0000256" key="19">
    <source>
        <dbReference type="PIRSR" id="PIRSR000007-51"/>
    </source>
</evidence>
<evidence type="ECO:0000256" key="4">
    <source>
        <dbReference type="ARBA" id="ARBA00022448"/>
    </source>
</evidence>
<evidence type="ECO:0000313" key="22">
    <source>
        <dbReference type="Proteomes" id="UP000092596"/>
    </source>
</evidence>
<gene>
    <name evidence="21" type="ORF">DAD186_12240</name>
</gene>
<dbReference type="Proteomes" id="UP000092596">
    <property type="component" value="Chromosome"/>
</dbReference>
<keyword evidence="4 17" id="KW-0813">Transport</keyword>
<dbReference type="PROSITE" id="PS51007">
    <property type="entry name" value="CYTC"/>
    <property type="match status" value="1"/>
</dbReference>
<dbReference type="RefSeq" id="WP_065247914.1">
    <property type="nucleotide sequence ID" value="NZ_CP012117.1"/>
</dbReference>
<dbReference type="Pfam" id="PF13442">
    <property type="entry name" value="Cytochrome_CBB3"/>
    <property type="match status" value="1"/>
</dbReference>
<feature type="binding site" description="axial binding residue" evidence="19">
    <location>
        <position position="62"/>
    </location>
    <ligand>
        <name>heme c</name>
        <dbReference type="ChEBI" id="CHEBI:61717"/>
        <label>1</label>
    </ligand>
    <ligandPart>
        <name>Fe</name>
        <dbReference type="ChEBI" id="CHEBI:18248"/>
    </ligandPart>
</feature>
<comment type="subunit">
    <text evidence="17">The cytochrome bc1 complex is composed of a cytochrome b (QcrB), the Rieske iron-sulfur protein (QcrA) and a diheme cytochrome c (QcrC) subunit.</text>
</comment>
<evidence type="ECO:0000256" key="10">
    <source>
        <dbReference type="ARBA" id="ARBA00022737"/>
    </source>
</evidence>
<protein>
    <recommendedName>
        <fullName evidence="3 17">Cytochrome bc1 complex cytochrome c subunit</fullName>
        <ecNumber evidence="2 17">7.1.1.8</ecNumber>
    </recommendedName>
</protein>